<reference evidence="4" key="1">
    <citation type="submission" date="2021-06" db="EMBL/GenBank/DDBJ databases">
        <title>Parelaphostrongylus tenuis whole genome reference sequence.</title>
        <authorList>
            <person name="Garwood T.J."/>
            <person name="Larsen P.A."/>
            <person name="Fountain-Jones N.M."/>
            <person name="Garbe J.R."/>
            <person name="Macchietto M.G."/>
            <person name="Kania S.A."/>
            <person name="Gerhold R.W."/>
            <person name="Richards J.E."/>
            <person name="Wolf T.M."/>
        </authorList>
    </citation>
    <scope>NUCLEOTIDE SEQUENCE</scope>
    <source>
        <strain evidence="4">MNPRO001-30</strain>
        <tissue evidence="4">Meninges</tissue>
    </source>
</reference>
<name>A0AAD5RCH9_PARTN</name>
<accession>A0AAD5RCH9</accession>
<protein>
    <submittedName>
        <fullName evidence="4">Uncharacterized protein</fullName>
    </submittedName>
</protein>
<sequence>MSSAQILEECAIGRCFYFLAGLVFFFYFLYVYQAQSNEYAIVRAELETQLQKIQDLKVDFVSAKAENERLSALENELKNEKDKLTKDFETCSGTLRSCKLNSENLQSEKRTLEEQSRNKDVSYESLQQKNEELTKTIEHLKKSSSEQEVIVDQLKATIQKLEAEVDRLKSGTTDRGSIFVANQSGTTTIGFTQTGTTSATKRSDEVDHGEREIIDDKQVGQAPPPVIHEDRSQTVKQTADVRDVVKDEHEPDAPPQRPGDRVKLAVAADEQRNKDEKPVVKDGNYDAVEEDADDDLQV</sequence>
<keyword evidence="1" id="KW-0175">Coiled coil</keyword>
<dbReference type="Proteomes" id="UP001196413">
    <property type="component" value="Unassembled WGS sequence"/>
</dbReference>
<evidence type="ECO:0000313" key="5">
    <source>
        <dbReference type="Proteomes" id="UP001196413"/>
    </source>
</evidence>
<keyword evidence="3" id="KW-1133">Transmembrane helix</keyword>
<evidence type="ECO:0000256" key="1">
    <source>
        <dbReference type="SAM" id="Coils"/>
    </source>
</evidence>
<dbReference type="AlphaFoldDB" id="A0AAD5RCH9"/>
<keyword evidence="3" id="KW-0812">Transmembrane</keyword>
<organism evidence="4 5">
    <name type="scientific">Parelaphostrongylus tenuis</name>
    <name type="common">Meningeal worm</name>
    <dbReference type="NCBI Taxonomy" id="148309"/>
    <lineage>
        <taxon>Eukaryota</taxon>
        <taxon>Metazoa</taxon>
        <taxon>Ecdysozoa</taxon>
        <taxon>Nematoda</taxon>
        <taxon>Chromadorea</taxon>
        <taxon>Rhabditida</taxon>
        <taxon>Rhabditina</taxon>
        <taxon>Rhabditomorpha</taxon>
        <taxon>Strongyloidea</taxon>
        <taxon>Metastrongylidae</taxon>
        <taxon>Parelaphostrongylus</taxon>
    </lineage>
</organism>
<evidence type="ECO:0000313" key="4">
    <source>
        <dbReference type="EMBL" id="KAJ1373561.1"/>
    </source>
</evidence>
<feature type="transmembrane region" description="Helical" evidence="3">
    <location>
        <begin position="12"/>
        <end position="32"/>
    </location>
</feature>
<proteinExistence type="predicted"/>
<feature type="region of interest" description="Disordered" evidence="2">
    <location>
        <begin position="188"/>
        <end position="298"/>
    </location>
</feature>
<feature type="compositionally biased region" description="Low complexity" evidence="2">
    <location>
        <begin position="188"/>
        <end position="200"/>
    </location>
</feature>
<gene>
    <name evidence="4" type="ORF">KIN20_035998</name>
</gene>
<feature type="compositionally biased region" description="Basic and acidic residues" evidence="2">
    <location>
        <begin position="201"/>
        <end position="218"/>
    </location>
</feature>
<feature type="compositionally biased region" description="Acidic residues" evidence="2">
    <location>
        <begin position="287"/>
        <end position="298"/>
    </location>
</feature>
<evidence type="ECO:0000256" key="3">
    <source>
        <dbReference type="SAM" id="Phobius"/>
    </source>
</evidence>
<dbReference type="EMBL" id="JAHQIW010007310">
    <property type="protein sequence ID" value="KAJ1373561.1"/>
    <property type="molecule type" value="Genomic_DNA"/>
</dbReference>
<comment type="caution">
    <text evidence="4">The sequence shown here is derived from an EMBL/GenBank/DDBJ whole genome shotgun (WGS) entry which is preliminary data.</text>
</comment>
<feature type="compositionally biased region" description="Basic and acidic residues" evidence="2">
    <location>
        <begin position="227"/>
        <end position="284"/>
    </location>
</feature>
<keyword evidence="3" id="KW-0472">Membrane</keyword>
<dbReference type="Gene3D" id="1.10.287.1490">
    <property type="match status" value="1"/>
</dbReference>
<evidence type="ECO:0000256" key="2">
    <source>
        <dbReference type="SAM" id="MobiDB-lite"/>
    </source>
</evidence>
<keyword evidence="5" id="KW-1185">Reference proteome</keyword>
<feature type="coiled-coil region" evidence="1">
    <location>
        <begin position="60"/>
        <end position="171"/>
    </location>
</feature>